<evidence type="ECO:0000256" key="7">
    <source>
        <dbReference type="ARBA" id="ARBA00048248"/>
    </source>
</evidence>
<evidence type="ECO:0000256" key="2">
    <source>
        <dbReference type="ARBA" id="ARBA00022598"/>
    </source>
</evidence>
<dbReference type="OrthoDB" id="337870at2759"/>
<dbReference type="AlphaFoldDB" id="A0A8H8RPK2"/>
<evidence type="ECO:0000259" key="10">
    <source>
        <dbReference type="Pfam" id="PF16714"/>
    </source>
</evidence>
<dbReference type="EMBL" id="QGMI01000589">
    <property type="protein sequence ID" value="TVY38597.1"/>
    <property type="molecule type" value="Genomic_DNA"/>
</dbReference>
<evidence type="ECO:0000256" key="3">
    <source>
        <dbReference type="ARBA" id="ARBA00022741"/>
    </source>
</evidence>
<proteinExistence type="inferred from homology"/>
<dbReference type="Gene3D" id="1.10.240.10">
    <property type="entry name" value="Tyrosyl-Transfer RNA Synthetase"/>
    <property type="match status" value="2"/>
</dbReference>
<keyword evidence="12" id="KW-1185">Reference proteome</keyword>
<dbReference type="InterPro" id="IPR032005">
    <property type="entry name" value="TyrRSs_C"/>
</dbReference>
<dbReference type="SUPFAM" id="SSF52374">
    <property type="entry name" value="Nucleotidylyl transferase"/>
    <property type="match status" value="1"/>
</dbReference>
<dbReference type="GO" id="GO:0005739">
    <property type="term" value="C:mitochondrion"/>
    <property type="evidence" value="ECO:0007669"/>
    <property type="project" value="TreeGrafter"/>
</dbReference>
<comment type="catalytic activity">
    <reaction evidence="7 8">
        <text>tRNA(Tyr) + L-tyrosine + ATP = L-tyrosyl-tRNA(Tyr) + AMP + diphosphate + H(+)</text>
        <dbReference type="Rhea" id="RHEA:10220"/>
        <dbReference type="Rhea" id="RHEA-COMP:9706"/>
        <dbReference type="Rhea" id="RHEA-COMP:9707"/>
        <dbReference type="ChEBI" id="CHEBI:15378"/>
        <dbReference type="ChEBI" id="CHEBI:30616"/>
        <dbReference type="ChEBI" id="CHEBI:33019"/>
        <dbReference type="ChEBI" id="CHEBI:58315"/>
        <dbReference type="ChEBI" id="CHEBI:78442"/>
        <dbReference type="ChEBI" id="CHEBI:78536"/>
        <dbReference type="ChEBI" id="CHEBI:456215"/>
        <dbReference type="EC" id="6.1.1.1"/>
    </reaction>
</comment>
<dbReference type="EC" id="6.1.1.1" evidence="8"/>
<evidence type="ECO:0000256" key="8">
    <source>
        <dbReference type="RuleBase" id="RU361234"/>
    </source>
</evidence>
<dbReference type="FunFam" id="3.40.50.620:FF:000227">
    <property type="entry name" value="Tyrosine--tRNA ligase"/>
    <property type="match status" value="1"/>
</dbReference>
<feature type="domain" description="Tyrosyl-tRNA synthetase C-terminal" evidence="10">
    <location>
        <begin position="420"/>
        <end position="539"/>
    </location>
</feature>
<keyword evidence="6 8" id="KW-0030">Aminoacyl-tRNA synthetase</keyword>
<comment type="caution">
    <text evidence="11">The sequence shown here is derived from an EMBL/GenBank/DDBJ whole genome shotgun (WGS) entry which is preliminary data.</text>
</comment>
<dbReference type="GO" id="GO:0005829">
    <property type="term" value="C:cytosol"/>
    <property type="evidence" value="ECO:0007669"/>
    <property type="project" value="TreeGrafter"/>
</dbReference>
<dbReference type="GO" id="GO:0006437">
    <property type="term" value="P:tyrosyl-tRNA aminoacylation"/>
    <property type="evidence" value="ECO:0007669"/>
    <property type="project" value="InterPro"/>
</dbReference>
<evidence type="ECO:0000256" key="4">
    <source>
        <dbReference type="ARBA" id="ARBA00022840"/>
    </source>
</evidence>
<dbReference type="PANTHER" id="PTHR11766:SF0">
    <property type="entry name" value="TYROSINE--TRNA LIGASE, MITOCHONDRIAL"/>
    <property type="match status" value="1"/>
</dbReference>
<dbReference type="Proteomes" id="UP000443090">
    <property type="component" value="Unassembled WGS sequence"/>
</dbReference>
<dbReference type="CDD" id="cd00805">
    <property type="entry name" value="TyrRS_core"/>
    <property type="match status" value="1"/>
</dbReference>
<dbReference type="InterPro" id="IPR014729">
    <property type="entry name" value="Rossmann-like_a/b/a_fold"/>
</dbReference>
<evidence type="ECO:0000256" key="9">
    <source>
        <dbReference type="SAM" id="MobiDB-lite"/>
    </source>
</evidence>
<dbReference type="InterPro" id="IPR024088">
    <property type="entry name" value="Tyr-tRNA-ligase_bac-type"/>
</dbReference>
<gene>
    <name evidence="11" type="primary">cyt-18</name>
    <name evidence="11" type="ORF">LOCC1_G004743</name>
</gene>
<dbReference type="GO" id="GO:0003723">
    <property type="term" value="F:RNA binding"/>
    <property type="evidence" value="ECO:0007669"/>
    <property type="project" value="InterPro"/>
</dbReference>
<reference evidence="11 12" key="1">
    <citation type="submission" date="2018-05" db="EMBL/GenBank/DDBJ databases">
        <title>Genome sequencing and assembly of the regulated plant pathogen Lachnellula willkommii and related sister species for the development of diagnostic species identification markers.</title>
        <authorList>
            <person name="Giroux E."/>
            <person name="Bilodeau G."/>
        </authorList>
    </citation>
    <scope>NUCLEOTIDE SEQUENCE [LARGE SCALE GENOMIC DNA]</scope>
    <source>
        <strain evidence="11 12">CBS 160.35</strain>
    </source>
</reference>
<name>A0A8H8RPK2_9HELO</name>
<dbReference type="GO" id="GO:0005524">
    <property type="term" value="F:ATP binding"/>
    <property type="evidence" value="ECO:0007669"/>
    <property type="project" value="UniProtKB-KW"/>
</dbReference>
<protein>
    <recommendedName>
        <fullName evidence="8">Tyrosine--tRNA ligase</fullName>
        <ecNumber evidence="8">6.1.1.1</ecNumber>
    </recommendedName>
    <alternativeName>
        <fullName evidence="8">Tyrosyl-tRNA synthetase</fullName>
    </alternativeName>
</protein>
<evidence type="ECO:0000256" key="6">
    <source>
        <dbReference type="ARBA" id="ARBA00023146"/>
    </source>
</evidence>
<evidence type="ECO:0000313" key="12">
    <source>
        <dbReference type="Proteomes" id="UP000443090"/>
    </source>
</evidence>
<evidence type="ECO:0000256" key="5">
    <source>
        <dbReference type="ARBA" id="ARBA00022917"/>
    </source>
</evidence>
<dbReference type="PRINTS" id="PR01040">
    <property type="entry name" value="TRNASYNTHTYR"/>
</dbReference>
<keyword evidence="2 8" id="KW-0436">Ligase</keyword>
<dbReference type="GO" id="GO:0004831">
    <property type="term" value="F:tyrosine-tRNA ligase activity"/>
    <property type="evidence" value="ECO:0007669"/>
    <property type="project" value="UniProtKB-EC"/>
</dbReference>
<dbReference type="InterPro" id="IPR002305">
    <property type="entry name" value="aa-tRNA-synth_Ic"/>
</dbReference>
<accession>A0A8H8RPK2</accession>
<dbReference type="NCBIfam" id="TIGR00234">
    <property type="entry name" value="tyrS"/>
    <property type="match status" value="1"/>
</dbReference>
<evidence type="ECO:0000313" key="11">
    <source>
        <dbReference type="EMBL" id="TVY38597.1"/>
    </source>
</evidence>
<dbReference type="Gene3D" id="3.10.290.10">
    <property type="entry name" value="RNA-binding S4 domain"/>
    <property type="match status" value="1"/>
</dbReference>
<dbReference type="Pfam" id="PF00579">
    <property type="entry name" value="tRNA-synt_1b"/>
    <property type="match status" value="1"/>
</dbReference>
<organism evidence="11 12">
    <name type="scientific">Lachnellula occidentalis</name>
    <dbReference type="NCBI Taxonomy" id="215460"/>
    <lineage>
        <taxon>Eukaryota</taxon>
        <taxon>Fungi</taxon>
        <taxon>Dikarya</taxon>
        <taxon>Ascomycota</taxon>
        <taxon>Pezizomycotina</taxon>
        <taxon>Leotiomycetes</taxon>
        <taxon>Helotiales</taxon>
        <taxon>Lachnaceae</taxon>
        <taxon>Lachnellula</taxon>
    </lineage>
</organism>
<keyword evidence="4 8" id="KW-0067">ATP-binding</keyword>
<keyword evidence="3 8" id="KW-0547">Nucleotide-binding</keyword>
<evidence type="ECO:0000256" key="1">
    <source>
        <dbReference type="ARBA" id="ARBA00005594"/>
    </source>
</evidence>
<keyword evidence="5 8" id="KW-0648">Protein biosynthesis</keyword>
<dbReference type="Gene3D" id="3.40.50.620">
    <property type="entry name" value="HUPs"/>
    <property type="match status" value="1"/>
</dbReference>
<feature type="region of interest" description="Disordered" evidence="9">
    <location>
        <begin position="553"/>
        <end position="598"/>
    </location>
</feature>
<dbReference type="InterPro" id="IPR002307">
    <property type="entry name" value="Tyr-tRNA-ligase"/>
</dbReference>
<sequence length="598" mass="66620">MASPSLLRSSTRPDLYVCARCAFRAAQPPTRSPKRCISTSFLKKVEAAEVQWQEHAVEVQTGKRKSILTVLEERGLIQAITGTRDAADKRLTEARLGAYVGIDPTASSLHVGHLLPFMSLFWMHFHGYQSVVLLGGATAKIGDPSDRLTSRKKEHSSIRTANMVNMHYQLKKLWGNINAYGQNYGFYEGKFNHQRALLNNNFWWNKLPMLEVLQVLGPGMRMGPMLAKDTVKNKMEKGDGMSFAEFTYPIMQAWDWWHLSASTNWGADQYGNITAGIDAVKYISKNHPDPVVRSNVAPLGDPFGFTVPLLTTSSGEKFGKSAGNAIWLDRELTSTFELYGYFLRISDADVGKYLKLFTTASLRKAQHTLARELVEIVHGPHEAKVAEEQHRFLFRKQPGEPAILEVEADADAGSSAGYTTLNNRPNVNIQLPASVVHELSIPRILYACGLASSTSDGSRIVQQNAAFIGGMNHKKDKVPMMDGSVNWTRVKPWLVGDTAEYILHGNLLMLRKGKHNIRVIQIVPDEEYDASGKSYPGMKMKQGPLSMLDKRSQKAMENLGTHRGRWEGHDAPLSESEFEGLDEPGETKFMNNDGKGRA</sequence>
<dbReference type="Pfam" id="PF16714">
    <property type="entry name" value="TyrRSs_C"/>
    <property type="match status" value="1"/>
</dbReference>
<dbReference type="InterPro" id="IPR036986">
    <property type="entry name" value="S4_RNA-bd_sf"/>
</dbReference>
<dbReference type="PANTHER" id="PTHR11766">
    <property type="entry name" value="TYROSYL-TRNA SYNTHETASE"/>
    <property type="match status" value="1"/>
</dbReference>
<comment type="similarity">
    <text evidence="1 8">Belongs to the class-I aminoacyl-tRNA synthetase family.</text>
</comment>